<dbReference type="PANTHER" id="PTHR45966:SF12">
    <property type="entry name" value="GDSL ESTERASE_LIPASE 1-LIKE ISOFORM X2"/>
    <property type="match status" value="1"/>
</dbReference>
<dbReference type="InterPro" id="IPR036514">
    <property type="entry name" value="SGNH_hydro_sf"/>
</dbReference>
<keyword evidence="2" id="KW-0732">Signal</keyword>
<proteinExistence type="inferred from homology"/>
<evidence type="ECO:0000313" key="4">
    <source>
        <dbReference type="Proteomes" id="UP000008311"/>
    </source>
</evidence>
<organism evidence="3 4">
    <name type="scientific">Ricinus communis</name>
    <name type="common">Castor bean</name>
    <dbReference type="NCBI Taxonomy" id="3988"/>
    <lineage>
        <taxon>Eukaryota</taxon>
        <taxon>Viridiplantae</taxon>
        <taxon>Streptophyta</taxon>
        <taxon>Embryophyta</taxon>
        <taxon>Tracheophyta</taxon>
        <taxon>Spermatophyta</taxon>
        <taxon>Magnoliopsida</taxon>
        <taxon>eudicotyledons</taxon>
        <taxon>Gunneridae</taxon>
        <taxon>Pentapetalae</taxon>
        <taxon>rosids</taxon>
        <taxon>fabids</taxon>
        <taxon>Malpighiales</taxon>
        <taxon>Euphorbiaceae</taxon>
        <taxon>Acalyphoideae</taxon>
        <taxon>Acalypheae</taxon>
        <taxon>Ricinus</taxon>
    </lineage>
</organism>
<accession>B9T8L7</accession>
<protein>
    <submittedName>
        <fullName evidence="3">Esterase, putative</fullName>
    </submittedName>
</protein>
<dbReference type="InterPro" id="IPR001087">
    <property type="entry name" value="GDSL"/>
</dbReference>
<name>B9T8L7_RICCO</name>
<dbReference type="Proteomes" id="UP000008311">
    <property type="component" value="Unassembled WGS sequence"/>
</dbReference>
<dbReference type="EMBL" id="EQ975106">
    <property type="protein sequence ID" value="EEF27799.1"/>
    <property type="molecule type" value="Genomic_DNA"/>
</dbReference>
<keyword evidence="4" id="KW-1185">Reference proteome</keyword>
<dbReference type="InterPro" id="IPR044552">
    <property type="entry name" value="GLIP1-5/GLL25"/>
</dbReference>
<evidence type="ECO:0000256" key="1">
    <source>
        <dbReference type="ARBA" id="ARBA00008668"/>
    </source>
</evidence>
<dbReference type="PANTHER" id="PTHR45966">
    <property type="entry name" value="GDSL-LIKE LIPASE/ACYLHYDROLASE"/>
    <property type="match status" value="1"/>
</dbReference>
<evidence type="ECO:0000313" key="3">
    <source>
        <dbReference type="EMBL" id="EEF27799.1"/>
    </source>
</evidence>
<dbReference type="Gene3D" id="3.40.50.1110">
    <property type="entry name" value="SGNH hydrolase"/>
    <property type="match status" value="1"/>
</dbReference>
<evidence type="ECO:0000256" key="2">
    <source>
        <dbReference type="ARBA" id="ARBA00022729"/>
    </source>
</evidence>
<dbReference type="Pfam" id="PF00657">
    <property type="entry name" value="Lipase_GDSL"/>
    <property type="match status" value="1"/>
</dbReference>
<dbReference type="eggNOG" id="ENOG502S4IX">
    <property type="taxonomic scope" value="Eukaryota"/>
</dbReference>
<dbReference type="InParanoid" id="B9T8L7"/>
<dbReference type="AlphaFoldDB" id="B9T8L7"/>
<reference evidence="4" key="1">
    <citation type="journal article" date="2010" name="Nat. Biotechnol.">
        <title>Draft genome sequence of the oilseed species Ricinus communis.</title>
        <authorList>
            <person name="Chan A.P."/>
            <person name="Crabtree J."/>
            <person name="Zhao Q."/>
            <person name="Lorenzi H."/>
            <person name="Orvis J."/>
            <person name="Puiu D."/>
            <person name="Melake-Berhan A."/>
            <person name="Jones K.M."/>
            <person name="Redman J."/>
            <person name="Chen G."/>
            <person name="Cahoon E.B."/>
            <person name="Gedil M."/>
            <person name="Stanke M."/>
            <person name="Haas B.J."/>
            <person name="Wortman J.R."/>
            <person name="Fraser-Liggett C.M."/>
            <person name="Ravel J."/>
            <person name="Rabinowicz P.D."/>
        </authorList>
    </citation>
    <scope>NUCLEOTIDE SEQUENCE [LARGE SCALE GENOMIC DNA]</scope>
    <source>
        <strain evidence="4">cv. Hale</strain>
    </source>
</reference>
<sequence length="234" mass="26086">MNLKTQLSNFKKVVNQMVQKVGEAEAKKVLMRSVYLFSLGGNDYFGFNSKYPNATAIERRQYMHTVIANLTLGLKELYGIGLRKLAVQNVGPLGCYPTVKAMYPQLNGSCVGTFLTNANMHNKALSNTLKKMEGQLPGLKYAIFDYYHALADRIKNPTKYGFKVGQVACCGSGLYNAKSCGKKPFNLCSNPNEYVLFDGAHHTQRTNQQFAQLLWNGAPNVTGPYTVKQLFEFP</sequence>
<comment type="similarity">
    <text evidence="1">Belongs to the 'GDSL' lipolytic enzyme family.</text>
</comment>
<dbReference type="GO" id="GO:0016298">
    <property type="term" value="F:lipase activity"/>
    <property type="evidence" value="ECO:0000318"/>
    <property type="project" value="GO_Central"/>
</dbReference>
<gene>
    <name evidence="3" type="ORF">RCOM_0309620</name>
</gene>